<name>A0A8H3EBQ8_9AGAM</name>
<dbReference type="AlphaFoldDB" id="A0A8H3EBQ8"/>
<evidence type="ECO:0000313" key="3">
    <source>
        <dbReference type="Proteomes" id="UP000663827"/>
    </source>
</evidence>
<keyword evidence="1" id="KW-1133">Transmembrane helix</keyword>
<accession>A0A8H3EBQ8</accession>
<sequence>MAQVTPFIEVALFYFPLCLVGLPLLIWGNPMRNHVMPAHNDAMPMQHDANIDERLRRLERQVDEGFARIGEQFGRRFDGVDERLDDMPRRMEYCNDLAHSRAYNSGANMDEGPLRSLPLPTGGYPPPEIFPRDANELRKLDPIAVRGLLELYELPIYDNDLTNQVTLAKHRCVRW</sequence>
<keyword evidence="1" id="KW-0812">Transmembrane</keyword>
<proteinExistence type="predicted"/>
<gene>
    <name evidence="2" type="ORF">RDB_LOCUS185145</name>
</gene>
<dbReference type="Proteomes" id="UP000663827">
    <property type="component" value="Unassembled WGS sequence"/>
</dbReference>
<reference evidence="2" key="1">
    <citation type="submission" date="2021-01" db="EMBL/GenBank/DDBJ databases">
        <authorList>
            <person name="Kaushik A."/>
        </authorList>
    </citation>
    <scope>NUCLEOTIDE SEQUENCE</scope>
    <source>
        <strain evidence="2">AG5</strain>
    </source>
</reference>
<protein>
    <submittedName>
        <fullName evidence="2">Uncharacterized protein</fullName>
    </submittedName>
</protein>
<dbReference type="EMBL" id="CAJNJQ010006526">
    <property type="protein sequence ID" value="CAE7230503.1"/>
    <property type="molecule type" value="Genomic_DNA"/>
</dbReference>
<comment type="caution">
    <text evidence="2">The sequence shown here is derived from an EMBL/GenBank/DDBJ whole genome shotgun (WGS) entry which is preliminary data.</text>
</comment>
<evidence type="ECO:0000256" key="1">
    <source>
        <dbReference type="SAM" id="Phobius"/>
    </source>
</evidence>
<feature type="transmembrane region" description="Helical" evidence="1">
    <location>
        <begin position="6"/>
        <end position="27"/>
    </location>
</feature>
<evidence type="ECO:0000313" key="2">
    <source>
        <dbReference type="EMBL" id="CAE7230503.1"/>
    </source>
</evidence>
<keyword evidence="1" id="KW-0472">Membrane</keyword>
<organism evidence="2 3">
    <name type="scientific">Rhizoctonia solani</name>
    <dbReference type="NCBI Taxonomy" id="456999"/>
    <lineage>
        <taxon>Eukaryota</taxon>
        <taxon>Fungi</taxon>
        <taxon>Dikarya</taxon>
        <taxon>Basidiomycota</taxon>
        <taxon>Agaricomycotina</taxon>
        <taxon>Agaricomycetes</taxon>
        <taxon>Cantharellales</taxon>
        <taxon>Ceratobasidiaceae</taxon>
        <taxon>Rhizoctonia</taxon>
    </lineage>
</organism>